<evidence type="ECO:0000256" key="6">
    <source>
        <dbReference type="ARBA" id="ARBA00023295"/>
    </source>
</evidence>
<reference evidence="10" key="1">
    <citation type="journal article" date="2019" name="Int. J. Syst. Evol. Microbiol.">
        <title>The Global Catalogue of Microorganisms (GCM) 10K type strain sequencing project: providing services to taxonomists for standard genome sequencing and annotation.</title>
        <authorList>
            <consortium name="The Broad Institute Genomics Platform"/>
            <consortium name="The Broad Institute Genome Sequencing Center for Infectious Disease"/>
            <person name="Wu L."/>
            <person name="Ma J."/>
        </authorList>
    </citation>
    <scope>NUCLEOTIDE SEQUENCE [LARGE SCALE GENOMIC DNA]</scope>
    <source>
        <strain evidence="10">CCM 8951</strain>
    </source>
</reference>
<evidence type="ECO:0000313" key="10">
    <source>
        <dbReference type="Proteomes" id="UP001597244"/>
    </source>
</evidence>
<protein>
    <recommendedName>
        <fullName evidence="3">beta-glucosidase</fullName>
        <ecNumber evidence="3">3.2.1.21</ecNumber>
    </recommendedName>
</protein>
<dbReference type="InterPro" id="IPR026891">
    <property type="entry name" value="Fn3-like"/>
</dbReference>
<dbReference type="InterPro" id="IPR013783">
    <property type="entry name" value="Ig-like_fold"/>
</dbReference>
<dbReference type="SUPFAM" id="SSF51445">
    <property type="entry name" value="(Trans)glycosidases"/>
    <property type="match status" value="1"/>
</dbReference>
<evidence type="ECO:0000256" key="7">
    <source>
        <dbReference type="RuleBase" id="RU361161"/>
    </source>
</evidence>
<dbReference type="EC" id="3.2.1.21" evidence="3"/>
<evidence type="ECO:0000256" key="5">
    <source>
        <dbReference type="ARBA" id="ARBA00022801"/>
    </source>
</evidence>
<keyword evidence="4" id="KW-0732">Signal</keyword>
<proteinExistence type="inferred from homology"/>
<dbReference type="Pfam" id="PF01915">
    <property type="entry name" value="Glyco_hydro_3_C"/>
    <property type="match status" value="1"/>
</dbReference>
<dbReference type="InterPro" id="IPR001764">
    <property type="entry name" value="Glyco_hydro_3_N"/>
</dbReference>
<dbReference type="Gene3D" id="2.60.40.10">
    <property type="entry name" value="Immunoglobulins"/>
    <property type="match status" value="1"/>
</dbReference>
<evidence type="ECO:0000259" key="8">
    <source>
        <dbReference type="SMART" id="SM01217"/>
    </source>
</evidence>
<dbReference type="Gene3D" id="3.40.50.1700">
    <property type="entry name" value="Glycoside hydrolase family 3 C-terminal domain"/>
    <property type="match status" value="1"/>
</dbReference>
<dbReference type="Pfam" id="PF00933">
    <property type="entry name" value="Glyco_hydro_3"/>
    <property type="match status" value="1"/>
</dbReference>
<evidence type="ECO:0000313" key="9">
    <source>
        <dbReference type="EMBL" id="MFD1465592.1"/>
    </source>
</evidence>
<dbReference type="SUPFAM" id="SSF52279">
    <property type="entry name" value="Beta-D-glucan exohydrolase, C-terminal domain"/>
    <property type="match status" value="1"/>
</dbReference>
<dbReference type="SMART" id="SM01217">
    <property type="entry name" value="Fn3_like"/>
    <property type="match status" value="1"/>
</dbReference>
<dbReference type="PANTHER" id="PTHR30620">
    <property type="entry name" value="PERIPLASMIC BETA-GLUCOSIDASE-RELATED"/>
    <property type="match status" value="1"/>
</dbReference>
<dbReference type="InterPro" id="IPR017853">
    <property type="entry name" value="GH"/>
</dbReference>
<dbReference type="InterPro" id="IPR036881">
    <property type="entry name" value="Glyco_hydro_3_C_sf"/>
</dbReference>
<keyword evidence="5 7" id="KW-0378">Hydrolase</keyword>
<name>A0ABW4DLQ1_9LACO</name>
<evidence type="ECO:0000256" key="1">
    <source>
        <dbReference type="ARBA" id="ARBA00000448"/>
    </source>
</evidence>
<keyword evidence="10" id="KW-1185">Reference proteome</keyword>
<dbReference type="PROSITE" id="PS00775">
    <property type="entry name" value="GLYCOSYL_HYDROL_F3"/>
    <property type="match status" value="1"/>
</dbReference>
<dbReference type="PANTHER" id="PTHR30620:SF16">
    <property type="entry name" value="LYSOSOMAL BETA GLUCOSIDASE"/>
    <property type="match status" value="1"/>
</dbReference>
<dbReference type="Gene3D" id="3.20.20.300">
    <property type="entry name" value="Glycoside hydrolase, family 3, N-terminal domain"/>
    <property type="match status" value="1"/>
</dbReference>
<keyword evidence="6 7" id="KW-0326">Glycosidase</keyword>
<comment type="similarity">
    <text evidence="2 7">Belongs to the glycosyl hydrolase 3 family.</text>
</comment>
<evidence type="ECO:0000256" key="2">
    <source>
        <dbReference type="ARBA" id="ARBA00005336"/>
    </source>
</evidence>
<dbReference type="InterPro" id="IPR051915">
    <property type="entry name" value="Cellulose_Degrad_GH3"/>
</dbReference>
<comment type="caution">
    <text evidence="9">The sequence shown here is derived from an EMBL/GenBank/DDBJ whole genome shotgun (WGS) entry which is preliminary data.</text>
</comment>
<dbReference type="InterPro" id="IPR036962">
    <property type="entry name" value="Glyco_hydro_3_N_sf"/>
</dbReference>
<dbReference type="InterPro" id="IPR002772">
    <property type="entry name" value="Glyco_hydro_3_C"/>
</dbReference>
<dbReference type="InterPro" id="IPR019800">
    <property type="entry name" value="Glyco_hydro_3_AS"/>
</dbReference>
<dbReference type="Pfam" id="PF14310">
    <property type="entry name" value="Fn3-like"/>
    <property type="match status" value="1"/>
</dbReference>
<sequence>MLVYLSRSIAHAIPLLFMSDIVYGYKTVYPIPLGMGSSWNPDLIEKAYQNTAEEAYAGGTQVAFAPMVDLVRDARWGRVLESTGEDPYLNSRFATAMVRGFQHDLKKGKGIVSCVKHFAAYGAVEAGREYNSADMSLPNLYQNYLPSYHAAVDAGAKMVMTSLTTLNGVPATADKWLLNKVLREQWGFKGIVISDYASVYELTQHGFAKDSQDAADKALDAGIDIDMKSPCYANGLKPLLEEGHLSESKLNEAVWRVLSLKNELGLFEDPYRGASHSLEQDDILTDNKRQTARQVSRESMVLLKNDNNILPLDPEINQKIALIGPYANERGMLGLWAVHGDTKNTVTIEDGILEHIDGSALSVEKGTDIIRDKEFLLHAGMNSDQVIQLLSDNDAELQNHERAISAAKQSDLIIFACGEHTLQSGEAGSRTKLRLPTNQQDLFDELVATGKKIITIVISGRPLVLTDVAKNSEAVIEAWFPGTEGGHALADILFGDYNPSGRLSMSFPYSEAQYPIYYNHLATGRPEKDSQHVGRFVSRYTDAPTQPLFPFGYGLSYGTTHYGEIQLSRETLHSNETVEASIEITYTGILPRDETVQMYLHDCVASVVQPVKRLIDFQKIHLDPNSKQTVSFEISSDQLGFYDQTGSYTIEPGDFDLFIGKDSNNVQETQFTLV</sequence>
<feature type="domain" description="Fibronectin type III-like" evidence="8">
    <location>
        <begin position="594"/>
        <end position="663"/>
    </location>
</feature>
<dbReference type="NCBIfam" id="NF011678">
    <property type="entry name" value="PRK15098.1"/>
    <property type="match status" value="1"/>
</dbReference>
<accession>A0ABW4DLQ1</accession>
<evidence type="ECO:0000256" key="3">
    <source>
        <dbReference type="ARBA" id="ARBA00012744"/>
    </source>
</evidence>
<dbReference type="PRINTS" id="PR00133">
    <property type="entry name" value="GLHYDRLASE3"/>
</dbReference>
<gene>
    <name evidence="9" type="primary">bglX</name>
    <name evidence="9" type="ORF">ACFQ4L_05790</name>
</gene>
<dbReference type="Proteomes" id="UP001597244">
    <property type="component" value="Unassembled WGS sequence"/>
</dbReference>
<dbReference type="EMBL" id="JBHTOF010000055">
    <property type="protein sequence ID" value="MFD1465592.1"/>
    <property type="molecule type" value="Genomic_DNA"/>
</dbReference>
<comment type="catalytic activity">
    <reaction evidence="1">
        <text>Hydrolysis of terminal, non-reducing beta-D-glucosyl residues with release of beta-D-glucose.</text>
        <dbReference type="EC" id="3.2.1.21"/>
    </reaction>
</comment>
<organism evidence="9 10">
    <name type="scientific">Lapidilactobacillus mulanensis</name>
    <dbReference type="NCBI Taxonomy" id="2485999"/>
    <lineage>
        <taxon>Bacteria</taxon>
        <taxon>Bacillati</taxon>
        <taxon>Bacillota</taxon>
        <taxon>Bacilli</taxon>
        <taxon>Lactobacillales</taxon>
        <taxon>Lactobacillaceae</taxon>
        <taxon>Lapidilactobacillus</taxon>
    </lineage>
</organism>
<dbReference type="GO" id="GO:0008422">
    <property type="term" value="F:beta-glucosidase activity"/>
    <property type="evidence" value="ECO:0007669"/>
    <property type="project" value="UniProtKB-EC"/>
</dbReference>
<evidence type="ECO:0000256" key="4">
    <source>
        <dbReference type="ARBA" id="ARBA00022729"/>
    </source>
</evidence>